<reference evidence="1" key="1">
    <citation type="submission" date="2023-08" db="EMBL/GenBank/DDBJ databases">
        <title>Black Yeasts Isolated from many extreme environments.</title>
        <authorList>
            <person name="Coleine C."/>
            <person name="Stajich J.E."/>
            <person name="Selbmann L."/>
        </authorList>
    </citation>
    <scope>NUCLEOTIDE SEQUENCE</scope>
    <source>
        <strain evidence="1">CCFEE 5810</strain>
    </source>
</reference>
<sequence length="86" mass="9357">MLSVNHSTIVVPNAERDRLLEFLVSALGHMGLTANGPNYWVRSLPQSSASEDSLRAALEMTHVAFAARSQVPLKAVRPMEPTDEAV</sequence>
<proteinExistence type="predicted"/>
<evidence type="ECO:0000313" key="2">
    <source>
        <dbReference type="Proteomes" id="UP001310594"/>
    </source>
</evidence>
<gene>
    <name evidence="1" type="ORF">LTR97_007762</name>
</gene>
<accession>A0AAN7VQC0</accession>
<protein>
    <submittedName>
        <fullName evidence="1">Uncharacterized protein</fullName>
    </submittedName>
</protein>
<dbReference type="EMBL" id="JAVRQU010000012">
    <property type="protein sequence ID" value="KAK5696460.1"/>
    <property type="molecule type" value="Genomic_DNA"/>
</dbReference>
<evidence type="ECO:0000313" key="1">
    <source>
        <dbReference type="EMBL" id="KAK5696460.1"/>
    </source>
</evidence>
<organism evidence="1 2">
    <name type="scientific">Elasticomyces elasticus</name>
    <dbReference type="NCBI Taxonomy" id="574655"/>
    <lineage>
        <taxon>Eukaryota</taxon>
        <taxon>Fungi</taxon>
        <taxon>Dikarya</taxon>
        <taxon>Ascomycota</taxon>
        <taxon>Pezizomycotina</taxon>
        <taxon>Dothideomycetes</taxon>
        <taxon>Dothideomycetidae</taxon>
        <taxon>Mycosphaerellales</taxon>
        <taxon>Teratosphaeriaceae</taxon>
        <taxon>Elasticomyces</taxon>
    </lineage>
</organism>
<dbReference type="AlphaFoldDB" id="A0AAN7VQC0"/>
<dbReference type="Proteomes" id="UP001310594">
    <property type="component" value="Unassembled WGS sequence"/>
</dbReference>
<comment type="caution">
    <text evidence="1">The sequence shown here is derived from an EMBL/GenBank/DDBJ whole genome shotgun (WGS) entry which is preliminary data.</text>
</comment>
<name>A0AAN7VQC0_9PEZI</name>